<keyword evidence="2" id="KW-1185">Reference proteome</keyword>
<sequence length="286" mass="33208">MPCCVDTIVKINQVHQTDKEETKLTIVWAIGVYLIESEDREMEIVLFVLINEEERDSNTQSVFVKNEYYSVSRKVVPGTHNNELRLKMTATSSMRLTIKRDLGSNRCPLKTSLVGVMQDIPKEVDDEYAELYAYAADIFLIDINFTAKRKISSLNNFQTTMEIYRTVRTKLLNVHQNANEKSTEETSTKTNKHTIDLTTNNFNISKHTRVEDVEDDDDLYEQSAECSKKYTNESNEYDDNIDIVRESKYFMHNRGKVDKGKEKMAQPVVHNMRSRAKIIKNINEKK</sequence>
<dbReference type="EMBL" id="CAJVPW010013997">
    <property type="protein sequence ID" value="CAG8650302.1"/>
    <property type="molecule type" value="Genomic_DNA"/>
</dbReference>
<gene>
    <name evidence="1" type="ORF">SPELUC_LOCUS8889</name>
</gene>
<organism evidence="1 2">
    <name type="scientific">Cetraspora pellucida</name>
    <dbReference type="NCBI Taxonomy" id="1433469"/>
    <lineage>
        <taxon>Eukaryota</taxon>
        <taxon>Fungi</taxon>
        <taxon>Fungi incertae sedis</taxon>
        <taxon>Mucoromycota</taxon>
        <taxon>Glomeromycotina</taxon>
        <taxon>Glomeromycetes</taxon>
        <taxon>Diversisporales</taxon>
        <taxon>Gigasporaceae</taxon>
        <taxon>Cetraspora</taxon>
    </lineage>
</organism>
<accession>A0ACA9NE40</accession>
<name>A0ACA9NE40_9GLOM</name>
<protein>
    <submittedName>
        <fullName evidence="1">13890_t:CDS:1</fullName>
    </submittedName>
</protein>
<dbReference type="Proteomes" id="UP000789366">
    <property type="component" value="Unassembled WGS sequence"/>
</dbReference>
<comment type="caution">
    <text evidence="1">The sequence shown here is derived from an EMBL/GenBank/DDBJ whole genome shotgun (WGS) entry which is preliminary data.</text>
</comment>
<reference evidence="1" key="1">
    <citation type="submission" date="2021-06" db="EMBL/GenBank/DDBJ databases">
        <authorList>
            <person name="Kallberg Y."/>
            <person name="Tangrot J."/>
            <person name="Rosling A."/>
        </authorList>
    </citation>
    <scope>NUCLEOTIDE SEQUENCE</scope>
    <source>
        <strain evidence="1">28 12/20/2015</strain>
    </source>
</reference>
<evidence type="ECO:0000313" key="1">
    <source>
        <dbReference type="EMBL" id="CAG8650302.1"/>
    </source>
</evidence>
<proteinExistence type="predicted"/>
<evidence type="ECO:0000313" key="2">
    <source>
        <dbReference type="Proteomes" id="UP000789366"/>
    </source>
</evidence>